<dbReference type="AlphaFoldDB" id="A0A0G1NFP1"/>
<protein>
    <submittedName>
        <fullName evidence="1">Uncharacterized protein</fullName>
    </submittedName>
</protein>
<organism evidence="1 2">
    <name type="scientific">candidate division WWE3 bacterium GW2011_GWC2_44_9</name>
    <dbReference type="NCBI Taxonomy" id="1619125"/>
    <lineage>
        <taxon>Bacteria</taxon>
        <taxon>Katanobacteria</taxon>
    </lineage>
</organism>
<name>A0A0G1NFP1_UNCKA</name>
<accession>A0A0G1NFP1</accession>
<evidence type="ECO:0000313" key="2">
    <source>
        <dbReference type="Proteomes" id="UP000034504"/>
    </source>
</evidence>
<dbReference type="EMBL" id="LCJU01000050">
    <property type="protein sequence ID" value="KKT83009.1"/>
    <property type="molecule type" value="Genomic_DNA"/>
</dbReference>
<comment type="caution">
    <text evidence="1">The sequence shown here is derived from an EMBL/GenBank/DDBJ whole genome shotgun (WGS) entry which is preliminary data.</text>
</comment>
<feature type="non-terminal residue" evidence="1">
    <location>
        <position position="1"/>
    </location>
</feature>
<proteinExistence type="predicted"/>
<gene>
    <name evidence="1" type="ORF">UW82_C0050G0012</name>
</gene>
<sequence>KLTKKGSNFVLTAGIDDDKSPTRTGIKLIAVTERITCSTCQLYTRTGEAGNISKRGGLRL</sequence>
<reference evidence="1 2" key="1">
    <citation type="journal article" date="2015" name="Nature">
        <title>rRNA introns, odd ribosomes, and small enigmatic genomes across a large radiation of phyla.</title>
        <authorList>
            <person name="Brown C.T."/>
            <person name="Hug L.A."/>
            <person name="Thomas B.C."/>
            <person name="Sharon I."/>
            <person name="Castelle C.J."/>
            <person name="Singh A."/>
            <person name="Wilkins M.J."/>
            <person name="Williams K.H."/>
            <person name="Banfield J.F."/>
        </authorList>
    </citation>
    <scope>NUCLEOTIDE SEQUENCE [LARGE SCALE GENOMIC DNA]</scope>
</reference>
<evidence type="ECO:0000313" key="1">
    <source>
        <dbReference type="EMBL" id="KKT83009.1"/>
    </source>
</evidence>
<dbReference type="Proteomes" id="UP000034504">
    <property type="component" value="Unassembled WGS sequence"/>
</dbReference>